<evidence type="ECO:0000313" key="2">
    <source>
        <dbReference type="EMBL" id="PPE06422.1"/>
    </source>
</evidence>
<organism evidence="2 3">
    <name type="scientific">Mesoplasma corruscae</name>
    <dbReference type="NCBI Taxonomy" id="216874"/>
    <lineage>
        <taxon>Bacteria</taxon>
        <taxon>Bacillati</taxon>
        <taxon>Mycoplasmatota</taxon>
        <taxon>Mollicutes</taxon>
        <taxon>Entomoplasmatales</taxon>
        <taxon>Entomoplasmataceae</taxon>
        <taxon>Mesoplasma</taxon>
    </lineage>
</organism>
<dbReference type="Proteomes" id="UP000239785">
    <property type="component" value="Unassembled WGS sequence"/>
</dbReference>
<evidence type="ECO:0000313" key="3">
    <source>
        <dbReference type="Proteomes" id="UP000239785"/>
    </source>
</evidence>
<sequence length="884" mass="98960">MKKLLALVGALTISASTATVVIACDNDNDDTKYGEVFINGDGSLKINAEKLNEWYISVYGPLGKNPNKYITQFYNFFAVSVFMEAASDEKGGVLENLDENTLAEIKKAWGNDSTVGSIQYQAKSAMEAKRKTYLDNKKEKTKGWLKYLRDQFPTVDDNQTALENAFISNDILNNADYSGYKTLTKILAFAGMNTSTKWSKGNVNRNLLTSSSTIHNNLLLDFKSQFAGKTILELENLSLTGLSSTQQLSIINLVNSIGGKNAIKSSNSEQSTSFKVEYIDNVAEIKSFTNLFNSISNSYAKNQILNKDIPIGSLSDFMSTSDLEALLTNNLPFGDFLNWKGVKPTKLTEVVNYIPEYTIENEKAELKATESTNDGRVGLLNESQRYLSNKYFTDKKPVAVSEIVLKFNNSSVDIKKEISSNLFINPESDTNTLLNYFKGFGEFYDDIVKNDKIEEQTGLSLFDSFYRGANSGTLSINNSNEWASSYLTSKKDAGILTVDNESYSNVAKYAIYDFLNGGKGTEAKDGEVVDHASTNIPESVLKDKAVAFDDPSFKKLTGLVEATRRFATDDEKDLNSGSNIYSIVNPNLGIIAYIESDGLHFAKIDGYSLINSENNATENQESLSTTDDLDKKESIAYDAIFSTSNAYSTYILNRDLVTESSSETKVGDPTRPWDFKNQEVIDKIKNMNGVNDYKNVINYNIENRYERFLVNSSIAKNKNTTGALYDFDYLTDLTSALSNTDGDFKELGQWMWLYLKDVLNKDDQGLFETFFETEKEVDKKGWKAIIEQIVNIDKVSDAKISSSFDKNNKSWVEDVKNNFDVQNNIILTDQAKKFIPNQTLKADYETTIQGNTIWSKTKKVQVAMSSIQFVFNYDNVSLKMKGDE</sequence>
<dbReference type="InterPro" id="IPR054816">
    <property type="entry name" value="Lipoprotein_mollicutes-type_CS"/>
</dbReference>
<dbReference type="OrthoDB" id="394582at2"/>
<evidence type="ECO:0000256" key="1">
    <source>
        <dbReference type="SAM" id="SignalP"/>
    </source>
</evidence>
<gene>
    <name evidence="2" type="ORF">MCORR_v1c00500</name>
</gene>
<dbReference type="RefSeq" id="WP_104207655.1">
    <property type="nucleotide sequence ID" value="NZ_PHNF01000001.1"/>
</dbReference>
<proteinExistence type="predicted"/>
<dbReference type="EMBL" id="PHNF01000001">
    <property type="protein sequence ID" value="PPE06422.1"/>
    <property type="molecule type" value="Genomic_DNA"/>
</dbReference>
<feature type="signal peptide" evidence="1">
    <location>
        <begin position="1"/>
        <end position="18"/>
    </location>
</feature>
<name>A0A2S5RGS3_9MOLU</name>
<dbReference type="PROSITE" id="PS51257">
    <property type="entry name" value="PROKAR_LIPOPROTEIN"/>
    <property type="match status" value="1"/>
</dbReference>
<protein>
    <recommendedName>
        <fullName evidence="4">Lipoprotein</fullName>
    </recommendedName>
</protein>
<accession>A0A2S5RGS3</accession>
<keyword evidence="3" id="KW-1185">Reference proteome</keyword>
<keyword evidence="1" id="KW-0732">Signal</keyword>
<feature type="chain" id="PRO_5015782787" description="Lipoprotein" evidence="1">
    <location>
        <begin position="19"/>
        <end position="884"/>
    </location>
</feature>
<comment type="caution">
    <text evidence="2">The sequence shown here is derived from an EMBL/GenBank/DDBJ whole genome shotgun (WGS) entry which is preliminary data.</text>
</comment>
<reference evidence="2 3" key="1">
    <citation type="submission" date="2017-11" db="EMBL/GenBank/DDBJ databases">
        <title>Genome sequence of Mesoplasma corruscae ELCA-2 (ATCC 49579).</title>
        <authorList>
            <person name="Lo W.-S."/>
            <person name="Kuo C.-H."/>
        </authorList>
    </citation>
    <scope>NUCLEOTIDE SEQUENCE [LARGE SCALE GENOMIC DNA]</scope>
    <source>
        <strain evidence="2 3">ELCA-2</strain>
    </source>
</reference>
<dbReference type="AlphaFoldDB" id="A0A2S5RGS3"/>
<evidence type="ECO:0008006" key="4">
    <source>
        <dbReference type="Google" id="ProtNLM"/>
    </source>
</evidence>
<dbReference type="NCBIfam" id="NF038029">
    <property type="entry name" value="LP_plasma"/>
    <property type="match status" value="1"/>
</dbReference>